<evidence type="ECO:0000259" key="1">
    <source>
        <dbReference type="Pfam" id="PF22178"/>
    </source>
</evidence>
<accession>A0A246G6Y3</accession>
<evidence type="ECO:0000313" key="2">
    <source>
        <dbReference type="EMBL" id="OWP73971.1"/>
    </source>
</evidence>
<evidence type="ECO:0000313" key="3">
    <source>
        <dbReference type="Proteomes" id="UP000198034"/>
    </source>
</evidence>
<gene>
    <name evidence="2" type="ORF">BWK62_15390</name>
</gene>
<comment type="caution">
    <text evidence="2">The sequence shown here is derived from an EMBL/GenBank/DDBJ whole genome shotgun (WGS) entry which is preliminary data.</text>
</comment>
<sequence>PFVLGTHYNGSETSGYHTPGNDLKVIHTRSGTKIILNDAQGSVFIEDPSGNTWTMDGQGNINVNAPKTFSVNCTDMEVNVSNNYTTTVGVNKSTNVGMNQTISVGATSSETVTGAKSLTVGLSMLTHITGKLDEYIGGDVHSETKGGKNIVNSEKGIVINSEGSIDKNAKKGVNVNSAEKTKNH</sequence>
<feature type="non-terminal residue" evidence="2">
    <location>
        <position position="1"/>
    </location>
</feature>
<dbReference type="AlphaFoldDB" id="A0A246G6Y3"/>
<dbReference type="SUPFAM" id="SSF69349">
    <property type="entry name" value="Phage fibre proteins"/>
    <property type="match status" value="1"/>
</dbReference>
<dbReference type="Proteomes" id="UP000198034">
    <property type="component" value="Unassembled WGS sequence"/>
</dbReference>
<dbReference type="Pfam" id="PF22178">
    <property type="entry name" value="Gp5_trimer_C"/>
    <property type="match status" value="1"/>
</dbReference>
<dbReference type="EMBL" id="MTCY01000128">
    <property type="protein sequence ID" value="OWP73971.1"/>
    <property type="molecule type" value="Genomic_DNA"/>
</dbReference>
<organism evidence="2 3">
    <name type="scientific">Flavobacterium columnare</name>
    <dbReference type="NCBI Taxonomy" id="996"/>
    <lineage>
        <taxon>Bacteria</taxon>
        <taxon>Pseudomonadati</taxon>
        <taxon>Bacteroidota</taxon>
        <taxon>Flavobacteriia</taxon>
        <taxon>Flavobacteriales</taxon>
        <taxon>Flavobacteriaceae</taxon>
        <taxon>Flavobacterium</taxon>
    </lineage>
</organism>
<feature type="domain" description="Gp5/Type VI secretion system Vgr C-terminal trimerisation" evidence="1">
    <location>
        <begin position="75"/>
        <end position="145"/>
    </location>
</feature>
<protein>
    <submittedName>
        <fullName evidence="2">Type IV secretion protein Rhs</fullName>
    </submittedName>
</protein>
<reference evidence="2 3" key="1">
    <citation type="journal article" date="2017" name="Infect. Genet. Evol.">
        <title>Comparative genome analysis of fish pathogen Flavobacterium columnare reveals extensive sequence diversity within the species.</title>
        <authorList>
            <person name="Kayansamruaj P."/>
            <person name="Dong H.T."/>
            <person name="Hirono I."/>
            <person name="Kondo H."/>
            <person name="Senapin S."/>
            <person name="Rodkhum C."/>
        </authorList>
    </citation>
    <scope>NUCLEOTIDE SEQUENCE [LARGE SCALE GENOMIC DNA]</scope>
    <source>
        <strain evidence="2 3">1214</strain>
    </source>
</reference>
<name>A0A246G6Y3_9FLAO</name>
<dbReference type="InterPro" id="IPR054030">
    <property type="entry name" value="Gp5_Vgr_C"/>
</dbReference>
<proteinExistence type="predicted"/>